<dbReference type="VEuPathDB" id="MicrosporidiaDB:NAPIS_ORF02279"/>
<accession>T0L641</accession>
<name>T0L641_9MICR</name>
<dbReference type="EMBL" id="KE647325">
    <property type="protein sequence ID" value="EQB60158.1"/>
    <property type="molecule type" value="Genomic_DNA"/>
</dbReference>
<protein>
    <submittedName>
        <fullName evidence="1">Uncharacterized protein</fullName>
    </submittedName>
</protein>
<sequence>MQLSVKSLKYKLISKRNLLKNQINDNNITYKDIFEYIIENIKFITDGDIRTMYISGLRSIFINELKNAYPKLLNILIVLFAFNNEKEHYNINWKEKFYKHYQIQFNVLNKLKCFDKDFIDFSIDHFAFIDYKLYIAMNSPTIKYDLYYYKEIQKNLSQIKLIHYLIDKVNETKCKLFNIENIKNQE</sequence>
<keyword evidence="2" id="KW-1185">Reference proteome</keyword>
<evidence type="ECO:0000313" key="2">
    <source>
        <dbReference type="Proteomes" id="UP000053780"/>
    </source>
</evidence>
<organism evidence="1 2">
    <name type="scientific">Vairimorpha apis BRL 01</name>
    <dbReference type="NCBI Taxonomy" id="1037528"/>
    <lineage>
        <taxon>Eukaryota</taxon>
        <taxon>Fungi</taxon>
        <taxon>Fungi incertae sedis</taxon>
        <taxon>Microsporidia</taxon>
        <taxon>Nosematidae</taxon>
        <taxon>Vairimorpha</taxon>
    </lineage>
</organism>
<dbReference type="Proteomes" id="UP000053780">
    <property type="component" value="Unassembled WGS sequence"/>
</dbReference>
<reference evidence="1 2" key="1">
    <citation type="journal article" date="2013" name="BMC Genomics">
        <title>Genome sequencing and comparative genomics of honey bee microsporidia, Nosema apis reveal novel insights into host-parasite interactions.</title>
        <authorList>
            <person name="Chen Yp."/>
            <person name="Pettis J.S."/>
            <person name="Zhao Y."/>
            <person name="Liu X."/>
            <person name="Tallon L.J."/>
            <person name="Sadzewicz L.D."/>
            <person name="Li R."/>
            <person name="Zheng H."/>
            <person name="Huang S."/>
            <person name="Zhang X."/>
            <person name="Hamilton M.C."/>
            <person name="Pernal S.F."/>
            <person name="Melathopoulos A.P."/>
            <person name="Yan X."/>
            <person name="Evans J.D."/>
        </authorList>
    </citation>
    <scope>NUCLEOTIDE SEQUENCE [LARGE SCALE GENOMIC DNA]</scope>
    <source>
        <strain evidence="1 2">BRL 01</strain>
    </source>
</reference>
<proteinExistence type="predicted"/>
<evidence type="ECO:0000313" key="1">
    <source>
        <dbReference type="EMBL" id="EQB60158.1"/>
    </source>
</evidence>
<gene>
    <name evidence="1" type="ORF">NAPIS_ORF02279</name>
</gene>
<dbReference type="HOGENOM" id="CLU_1603220_0_0_1"/>
<dbReference type="AlphaFoldDB" id="T0L641"/>